<dbReference type="EMBL" id="JAEVFJ010000046">
    <property type="protein sequence ID" value="KAH8084375.1"/>
    <property type="molecule type" value="Genomic_DNA"/>
</dbReference>
<dbReference type="OrthoDB" id="3200752at2759"/>
<gene>
    <name evidence="2" type="ORF">BXZ70DRAFT_1011243</name>
    <name evidence="1" type="ORF">BXZ70DRAFT_1012057</name>
</gene>
<accession>A0A8K0UGB7</accession>
<dbReference type="AlphaFoldDB" id="A0A8K0UGB7"/>
<sequence length="327" mass="37257">MTNREFNNKFSTFMMNTFLATLKYRTGRGADLDKIVSDRSFDMGSPELRTEAEGIVGQMVAAFLNPVRLNWDLDHVRERLTPGADGLNEGKEANLASIVMFTVYSGVGHAKSVLPLRQMAVYQADAHIAAYFTSPSDSGSWRNNSRYFARNVTVLPNGCLNMSPAWYEMGKEQLSLTSPVFKHPDSGIDNWIGELRDFHALCTGVLRIMHPHLYRASQQLFQKLAAEMSRFYGSWGLPFTAVSIISNRWSPFHRDTKASPSMYDMLVTVAKQNAHCCVYPIWGWWFGMGREALWDYWPIDSPWGERRHRREFATPTTSARQCSTAIW</sequence>
<evidence type="ECO:0000313" key="2">
    <source>
        <dbReference type="EMBL" id="KAH8091439.1"/>
    </source>
</evidence>
<keyword evidence="3" id="KW-1185">Reference proteome</keyword>
<dbReference type="Proteomes" id="UP000813824">
    <property type="component" value="Unassembled WGS sequence"/>
</dbReference>
<name>A0A8K0UGB7_9AGAR</name>
<evidence type="ECO:0000313" key="3">
    <source>
        <dbReference type="Proteomes" id="UP000813824"/>
    </source>
</evidence>
<reference evidence="1" key="1">
    <citation type="journal article" date="2021" name="New Phytol.">
        <title>Evolutionary innovations through gain and loss of genes in the ectomycorrhizal Boletales.</title>
        <authorList>
            <person name="Wu G."/>
            <person name="Miyauchi S."/>
            <person name="Morin E."/>
            <person name="Kuo A."/>
            <person name="Drula E."/>
            <person name="Varga T."/>
            <person name="Kohler A."/>
            <person name="Feng B."/>
            <person name="Cao Y."/>
            <person name="Lipzen A."/>
            <person name="Daum C."/>
            <person name="Hundley H."/>
            <person name="Pangilinan J."/>
            <person name="Johnson J."/>
            <person name="Barry K."/>
            <person name="LaButti K."/>
            <person name="Ng V."/>
            <person name="Ahrendt S."/>
            <person name="Min B."/>
            <person name="Choi I.G."/>
            <person name="Park H."/>
            <person name="Plett J.M."/>
            <person name="Magnuson J."/>
            <person name="Spatafora J.W."/>
            <person name="Nagy L.G."/>
            <person name="Henrissat B."/>
            <person name="Grigoriev I.V."/>
            <person name="Yang Z.L."/>
            <person name="Xu J."/>
            <person name="Martin F.M."/>
        </authorList>
    </citation>
    <scope>NUCLEOTIDE SEQUENCE</scope>
    <source>
        <strain evidence="1">KKN 215</strain>
    </source>
</reference>
<comment type="caution">
    <text evidence="1">The sequence shown here is derived from an EMBL/GenBank/DDBJ whole genome shotgun (WGS) entry which is preliminary data.</text>
</comment>
<protein>
    <submittedName>
        <fullName evidence="1">Uncharacterized protein</fullName>
    </submittedName>
</protein>
<organism evidence="1 3">
    <name type="scientific">Cristinia sonorae</name>
    <dbReference type="NCBI Taxonomy" id="1940300"/>
    <lineage>
        <taxon>Eukaryota</taxon>
        <taxon>Fungi</taxon>
        <taxon>Dikarya</taxon>
        <taxon>Basidiomycota</taxon>
        <taxon>Agaricomycotina</taxon>
        <taxon>Agaricomycetes</taxon>
        <taxon>Agaricomycetidae</taxon>
        <taxon>Agaricales</taxon>
        <taxon>Pleurotineae</taxon>
        <taxon>Stephanosporaceae</taxon>
        <taxon>Cristinia</taxon>
    </lineage>
</organism>
<proteinExistence type="predicted"/>
<dbReference type="EMBL" id="JAEVFJ010000036">
    <property type="protein sequence ID" value="KAH8091439.1"/>
    <property type="molecule type" value="Genomic_DNA"/>
</dbReference>
<evidence type="ECO:0000313" key="1">
    <source>
        <dbReference type="EMBL" id="KAH8084375.1"/>
    </source>
</evidence>